<dbReference type="RefSeq" id="WP_066353246.1">
    <property type="nucleotide sequence ID" value="NZ_CBCSFJ010000010.1"/>
</dbReference>
<evidence type="ECO:0000256" key="6">
    <source>
        <dbReference type="ARBA" id="ARBA00022679"/>
    </source>
</evidence>
<dbReference type="InterPro" id="IPR029487">
    <property type="entry name" value="NEL_dom"/>
</dbReference>
<comment type="subcellular location">
    <subcellularLocation>
        <location evidence="1">Host cytoplasm</location>
    </subcellularLocation>
    <subcellularLocation>
        <location evidence="2">Secreted</location>
    </subcellularLocation>
</comment>
<gene>
    <name evidence="14" type="ORF">BAU06_18255</name>
</gene>
<keyword evidence="7" id="KW-0677">Repeat</keyword>
<feature type="region of interest" description="Disordered" evidence="12">
    <location>
        <begin position="1"/>
        <end position="38"/>
    </location>
</feature>
<dbReference type="Gene3D" id="1.20.58.360">
    <property type="entry name" value="Shigella T3SS effector IpaH defines"/>
    <property type="match status" value="1"/>
</dbReference>
<accession>A0ABN4R3Y4</accession>
<keyword evidence="9 11" id="KW-0832">Ubl conjugation</keyword>
<dbReference type="PANTHER" id="PTHR47114:SF2">
    <property type="entry name" value="OLIGODENDROCYTE-MYELIN GLYCOPROTEIN"/>
    <property type="match status" value="1"/>
</dbReference>
<evidence type="ECO:0000256" key="1">
    <source>
        <dbReference type="ARBA" id="ARBA00004192"/>
    </source>
</evidence>
<dbReference type="InterPro" id="IPR051071">
    <property type="entry name" value="LRR-bact_E3_ubiq_ligases"/>
</dbReference>
<evidence type="ECO:0000256" key="3">
    <source>
        <dbReference type="ARBA" id="ARBA00009868"/>
    </source>
</evidence>
<evidence type="ECO:0000256" key="2">
    <source>
        <dbReference type="ARBA" id="ARBA00004613"/>
    </source>
</evidence>
<organism evidence="14 15">
    <name type="scientific">Bordetella bronchialis</name>
    <dbReference type="NCBI Taxonomy" id="463025"/>
    <lineage>
        <taxon>Bacteria</taxon>
        <taxon>Pseudomonadati</taxon>
        <taxon>Pseudomonadota</taxon>
        <taxon>Betaproteobacteria</taxon>
        <taxon>Burkholderiales</taxon>
        <taxon>Alcaligenaceae</taxon>
        <taxon>Bordetella</taxon>
    </lineage>
</organism>
<feature type="active site" description="Glycyl thioester intermediate" evidence="11">
    <location>
        <position position="1450"/>
    </location>
</feature>
<keyword evidence="15" id="KW-1185">Reference proteome</keyword>
<evidence type="ECO:0000256" key="12">
    <source>
        <dbReference type="SAM" id="MobiDB-lite"/>
    </source>
</evidence>
<sequence>MSIQASNNPAMTAATIEPPGDAAGGGPRDPEQGRGTREANDMAHAFADSARAASADAAVSRALDLRDMWSLACLCLPPRADGSADIVVPGSLERDSRRRAVYRLGVLAARELGLDAREFALDELLALGRQIVIDHALSGSVQPLLASMARLEGRVDEAAWAANDTEMIAEQVHAFLRSEFKAEFAVYEALQDLAGVPPLVSRKDLADEFLRRHGIDPAVHMQGENVRYAYNRYSPATNGRPFNWKAGDYYFNKDRLTADDARKMRTPGDGVPSDAQIAGLLQALPRSLDTEFGRRFDAHKAKLSVHLAQWLAARLSLHARDASIDLSTATVTVSRAKMRYEHHVRVDKTMMHAYGRHSEIPARGYVVSIRAADRVHRCFVSTETGAVHAVPPGDSIENWLKQAADVAFDSAKTLAELAAQNKVWRAVPVVEQMGAGSHAERPEWLVDLFQADIEQGREAARGQTPREGATESLLDLIPFRAMIVSLQKGDIGAAMLWGGLDLLSIVALLPLAGPGMRGMGMMARAGGPLAGAGTRVAGGAGRQAVRHLRLLPGGLSRLRQGIQAGLTGTAARSWACLRPLDVRRVAAALRTGSPKLADALDRLAARASGVTIPEGVWQVGRRAGEVPRRPASAAIMAGPVPGGAGAASAPLHGGSAAVSAPSRGGSAVVSVPSRGGSPAAAGWDDAIGTLSPVTARGPAGRELALLPYGNGAGAYTQVDTVTGARTGALLVADDRGRLYPTLPVASLERYRVSAPAVIRMLEARRAGTDGTVALDGAHYARLGTDYVEVALDRAVSTVERPIWRVLAPAGVSPDIVAHRLVYDAEKRLWRHTDAPGLSGQGAAASSQGGGKVAAKPHIGACIAPGALQQGRFRAALLAGLPEPERLQIEVILERIGGKPRGRIILNALCAYHALHGRAPKIVLATGPDATNGRPSLAYPASGETWSLDLDALRFASTDAAIQELAAVYNNLTGLLQDGEPFKALLAKGEPALDPALERAWSNWIARDPDHAFFSLLTSNSASRASYETSRESAVALLRDQLREMRCHGGVDRQTLSRLLVQDGDAYAHISLTYRSLDSVPPLPDDITSLNISHNTIRDWTYLPSGLLVLHAENTDMMELPPNLSAGLLELDVSNNALDLANGVASFPPKLRRVSMARNALTVWPDLPDSVEEAVLHHNRIQRLPRRWPPRLKLVDVSSNLVTEIPTPLPADLVALHARNNLIGRLPEQWPVRLQVLDVSMNRLASLPDTLPDTLTTLEAGFNALTALPAYLPPGMKVIYVERNRLTRLPAHLPLGLTRLEAQWNSIAELPPNILDLVSCTIHLDGNPIPLANLPRIAQGRAAPRIFFSMAGVSGTAQVVRGDLSAAARSWLTGRTDDVGPRWDAIARATEGDARTAEFAGLLVKLHETVMAQDPAFRAQVADWLEELAKPERESLLDDTLNECVEATRGCDDLAISIWNDLQVLRYNDDVRRGVYDGRVNAVVDLARQVFYIHALHDVARQKQRTLALDDAVEVYLAFLTRLRDDLGLTTVAPRMRHYEASFVDDEDVIAARDALRARAALEFDKFLVLDYGPWQTLLKRKDAEAYAKAEQAAHRDLDAKFDEELEKEVAKLGLAAENAAALADAKKDLGPGIMRQIRYEAMAPLTRTHASAEASAVPVDPTAAVDTPPARDTSPAEGSAAAGDPPVSA</sequence>
<dbReference type="PANTHER" id="PTHR47114">
    <property type="match status" value="1"/>
</dbReference>
<proteinExistence type="inferred from homology"/>
<dbReference type="Proteomes" id="UP000091897">
    <property type="component" value="Chromosome"/>
</dbReference>
<keyword evidence="6 11" id="KW-0808">Transferase</keyword>
<evidence type="ECO:0000256" key="4">
    <source>
        <dbReference type="ARBA" id="ARBA00022525"/>
    </source>
</evidence>
<dbReference type="SUPFAM" id="SSF52058">
    <property type="entry name" value="L domain-like"/>
    <property type="match status" value="1"/>
</dbReference>
<comment type="similarity">
    <text evidence="3 11">Belongs to the LRR-containing bacterial E3 ligase family.</text>
</comment>
<dbReference type="Pfam" id="PF14496">
    <property type="entry name" value="NEL"/>
    <property type="match status" value="1"/>
</dbReference>
<evidence type="ECO:0000259" key="13">
    <source>
        <dbReference type="PROSITE" id="PS52053"/>
    </source>
</evidence>
<dbReference type="Gene3D" id="3.80.10.10">
    <property type="entry name" value="Ribonuclease Inhibitor"/>
    <property type="match status" value="1"/>
</dbReference>
<evidence type="ECO:0000256" key="9">
    <source>
        <dbReference type="ARBA" id="ARBA00022843"/>
    </source>
</evidence>
<dbReference type="Gene3D" id="1.20.1270.130">
    <property type="entry name" value="Shigella T3SS effector IpaH domain"/>
    <property type="match status" value="1"/>
</dbReference>
<keyword evidence="10 11" id="KW-1035">Host cytoplasm</keyword>
<dbReference type="SMART" id="SM00364">
    <property type="entry name" value="LRR_BAC"/>
    <property type="match status" value="7"/>
</dbReference>
<evidence type="ECO:0000256" key="7">
    <source>
        <dbReference type="ARBA" id="ARBA00022737"/>
    </source>
</evidence>
<dbReference type="PROSITE" id="PS52053">
    <property type="entry name" value="NEL"/>
    <property type="match status" value="1"/>
</dbReference>
<evidence type="ECO:0000256" key="11">
    <source>
        <dbReference type="PROSITE-ProRule" id="PRU01398"/>
    </source>
</evidence>
<feature type="compositionally biased region" description="Polar residues" evidence="12">
    <location>
        <begin position="1"/>
        <end position="10"/>
    </location>
</feature>
<keyword evidence="8 11" id="KW-0833">Ubl conjugation pathway</keyword>
<evidence type="ECO:0000256" key="10">
    <source>
        <dbReference type="ARBA" id="ARBA00023200"/>
    </source>
</evidence>
<evidence type="ECO:0000256" key="8">
    <source>
        <dbReference type="ARBA" id="ARBA00022786"/>
    </source>
</evidence>
<evidence type="ECO:0000256" key="5">
    <source>
        <dbReference type="ARBA" id="ARBA00022614"/>
    </source>
</evidence>
<reference evidence="14 15" key="1">
    <citation type="submission" date="2016-06" db="EMBL/GenBank/DDBJ databases">
        <title>Complete genome sequences of Bordetella bronchialis and Bordetella flabilis.</title>
        <authorList>
            <person name="LiPuma J.J."/>
            <person name="Spilker T."/>
        </authorList>
    </citation>
    <scope>NUCLEOTIDE SEQUENCE [LARGE SCALE GENOMIC DNA]</scope>
    <source>
        <strain evidence="14 15">AU3182</strain>
    </source>
</reference>
<dbReference type="InterPro" id="IPR032675">
    <property type="entry name" value="LRR_dom_sf"/>
</dbReference>
<evidence type="ECO:0000313" key="14">
    <source>
        <dbReference type="EMBL" id="ANN67978.1"/>
    </source>
</evidence>
<evidence type="ECO:0000313" key="15">
    <source>
        <dbReference type="Proteomes" id="UP000091897"/>
    </source>
</evidence>
<dbReference type="EMBL" id="CP016170">
    <property type="protein sequence ID" value="ANN67978.1"/>
    <property type="molecule type" value="Genomic_DNA"/>
</dbReference>
<protein>
    <recommendedName>
        <fullName evidence="13">NEL domain-containing protein</fullName>
    </recommendedName>
</protein>
<comment type="PTM">
    <text evidence="11">Ubiquitinated in the presence of host E1 ubiquitin-activating enzyme, E2 ubiquitin-conjugating enzyme and ubiquitin.</text>
</comment>
<feature type="compositionally biased region" description="Basic and acidic residues" evidence="12">
    <location>
        <begin position="28"/>
        <end position="38"/>
    </location>
</feature>
<feature type="region of interest" description="Disordered" evidence="12">
    <location>
        <begin position="1651"/>
        <end position="1689"/>
    </location>
</feature>
<keyword evidence="5" id="KW-0433">Leucine-rich repeat</keyword>
<feature type="domain" description="NEL" evidence="13">
    <location>
        <begin position="1362"/>
        <end position="1657"/>
    </location>
</feature>
<name>A0ABN4R3Y4_9BORD</name>
<keyword evidence="4 11" id="KW-0964">Secreted</keyword>